<dbReference type="PRINTS" id="PR01002">
    <property type="entry name" value="FLGFLGJ"/>
</dbReference>
<evidence type="ECO:0000313" key="4">
    <source>
        <dbReference type="Proteomes" id="UP000262004"/>
    </source>
</evidence>
<keyword evidence="4" id="KW-1185">Reference proteome</keyword>
<dbReference type="OrthoDB" id="289937at2"/>
<dbReference type="GO" id="GO:0004040">
    <property type="term" value="F:amidase activity"/>
    <property type="evidence" value="ECO:0007669"/>
    <property type="project" value="InterPro"/>
</dbReference>
<dbReference type="GO" id="GO:0071973">
    <property type="term" value="P:bacterial-type flagellum-dependent cell motility"/>
    <property type="evidence" value="ECO:0007669"/>
    <property type="project" value="TreeGrafter"/>
</dbReference>
<feature type="domain" description="Mannosyl-glycoprotein endo-beta-N-acetylglucosamidase-like" evidence="2">
    <location>
        <begin position="258"/>
        <end position="424"/>
    </location>
</feature>
<dbReference type="RefSeq" id="WP_119335509.1">
    <property type="nucleotide sequence ID" value="NZ_AP018558.1"/>
</dbReference>
<dbReference type="Pfam" id="PF01832">
    <property type="entry name" value="Glucosaminidase"/>
    <property type="match status" value="1"/>
</dbReference>
<dbReference type="EMBL" id="AP018558">
    <property type="protein sequence ID" value="BBD77803.1"/>
    <property type="molecule type" value="Genomic_DNA"/>
</dbReference>
<dbReference type="InterPro" id="IPR002901">
    <property type="entry name" value="MGlyc_endo_b_GlcNAc-like_dom"/>
</dbReference>
<dbReference type="SMART" id="SM00047">
    <property type="entry name" value="LYZ2"/>
    <property type="match status" value="1"/>
</dbReference>
<dbReference type="Gene3D" id="1.10.530.10">
    <property type="match status" value="1"/>
</dbReference>
<reference evidence="3 4" key="1">
    <citation type="submission" date="2018-04" db="EMBL/GenBank/DDBJ databases">
        <title>Complete genome sequence of Hydrogenophilus thermoluteolus TH-1.</title>
        <authorList>
            <person name="Arai H."/>
        </authorList>
    </citation>
    <scope>NUCLEOTIDE SEQUENCE [LARGE SCALE GENOMIC DNA]</scope>
    <source>
        <strain evidence="3 4">TH-1</strain>
    </source>
</reference>
<accession>A0A2Z6DZ89</accession>
<dbReference type="PANTHER" id="PTHR33308">
    <property type="entry name" value="PEPTIDOGLYCAN HYDROLASE FLGJ"/>
    <property type="match status" value="1"/>
</dbReference>
<dbReference type="InterPro" id="IPR019301">
    <property type="entry name" value="Flagellar_prot_FlgJ_N"/>
</dbReference>
<protein>
    <submittedName>
        <fullName evidence="3">Flagellar rod assembly protein/muramidase FlgJ</fullName>
    </submittedName>
</protein>
<keyword evidence="3" id="KW-0282">Flagellum</keyword>
<gene>
    <name evidence="3" type="primary">flgJ</name>
    <name evidence="3" type="ORF">HPTL_1541</name>
</gene>
<dbReference type="PANTHER" id="PTHR33308:SF9">
    <property type="entry name" value="PEPTIDOGLYCAN HYDROLASE FLGJ"/>
    <property type="match status" value="1"/>
</dbReference>
<dbReference type="Proteomes" id="UP000262004">
    <property type="component" value="Chromosome"/>
</dbReference>
<sequence>MAVSSLPAFDPRAVAALRRAARGEDQPAAIRSAARQFEALMLQQMLKAMRATVPENGLFDSSARKLWQELSDQQLASDLAQSGGVGLAELLARQWLPKPGATDDPAKVAAETAIAANDAPNRVAARRAPNPEHERNTLSAIASALPPVVERSFRQADAANGQTAPVVERSFIAQRDFVQTLLGLEPTLTPLVSTEPAPALVPVAADGGTPLLEGHAQRQDPARETTLDTHSAEPETTVPAALVAVAPAPSNFVPLPADAPPEERIAHFVRELLPAARRAAEALGLAPEFVLAQAALETGWGSAMLRHPDGRPSNNLFNIKAGSDWDGERVRVQTTEYRNGRPQTEIAEFRAYPSIDAAFADYVRLIAENDRYARVRGARTPEAFAQALAAAGYATDPDYAHKIVRVVRNATLQSTVAEVGMNFA</sequence>
<organism evidence="3 4">
    <name type="scientific">Hydrogenophilus thermoluteolus</name>
    <name type="common">Pseudomonas hydrogenothermophila</name>
    <dbReference type="NCBI Taxonomy" id="297"/>
    <lineage>
        <taxon>Bacteria</taxon>
        <taxon>Pseudomonadati</taxon>
        <taxon>Pseudomonadota</taxon>
        <taxon>Hydrogenophilia</taxon>
        <taxon>Hydrogenophilales</taxon>
        <taxon>Hydrogenophilaceae</taxon>
        <taxon>Hydrogenophilus</taxon>
    </lineage>
</organism>
<keyword evidence="1" id="KW-0378">Hydrolase</keyword>
<proteinExistence type="predicted"/>
<evidence type="ECO:0000259" key="2">
    <source>
        <dbReference type="SMART" id="SM00047"/>
    </source>
</evidence>
<dbReference type="Gene3D" id="2.10.70.40">
    <property type="entry name" value="peptidoglycan hydrolase"/>
    <property type="match status" value="1"/>
</dbReference>
<dbReference type="AlphaFoldDB" id="A0A2Z6DZ89"/>
<evidence type="ECO:0000313" key="3">
    <source>
        <dbReference type="EMBL" id="BBD77803.1"/>
    </source>
</evidence>
<name>A0A2Z6DZ89_HYDTE</name>
<dbReference type="InterPro" id="IPR051056">
    <property type="entry name" value="Glycosyl_Hydrolase_73"/>
</dbReference>
<dbReference type="Pfam" id="PF10135">
    <property type="entry name" value="Rod-binding"/>
    <property type="match status" value="1"/>
</dbReference>
<evidence type="ECO:0000256" key="1">
    <source>
        <dbReference type="ARBA" id="ARBA00022801"/>
    </source>
</evidence>
<dbReference type="KEGG" id="htl:HPTL_1541"/>
<keyword evidence="3" id="KW-0969">Cilium</keyword>
<keyword evidence="3" id="KW-0966">Cell projection</keyword>